<dbReference type="InterPro" id="IPR039420">
    <property type="entry name" value="WalR-like"/>
</dbReference>
<dbReference type="SUPFAM" id="SSF52172">
    <property type="entry name" value="CheY-like"/>
    <property type="match status" value="1"/>
</dbReference>
<evidence type="ECO:0000256" key="4">
    <source>
        <dbReference type="PROSITE-ProRule" id="PRU00169"/>
    </source>
</evidence>
<name>A0A1T4TG91_9HYPH</name>
<dbReference type="GO" id="GO:0005829">
    <property type="term" value="C:cytosol"/>
    <property type="evidence" value="ECO:0007669"/>
    <property type="project" value="TreeGrafter"/>
</dbReference>
<reference evidence="7" key="1">
    <citation type="submission" date="2017-02" db="EMBL/GenBank/DDBJ databases">
        <authorList>
            <person name="Varghese N."/>
            <person name="Submissions S."/>
        </authorList>
    </citation>
    <scope>NUCLEOTIDE SEQUENCE [LARGE SCALE GENOMIC DNA]</scope>
    <source>
        <strain evidence="7">ATCC 27094</strain>
    </source>
</reference>
<evidence type="ECO:0000313" key="6">
    <source>
        <dbReference type="EMBL" id="SKA39486.1"/>
    </source>
</evidence>
<dbReference type="PANTHER" id="PTHR48111:SF40">
    <property type="entry name" value="PHOSPHATE REGULON TRANSCRIPTIONAL REGULATORY PROTEIN PHOB"/>
    <property type="match status" value="1"/>
</dbReference>
<organism evidence="6 7">
    <name type="scientific">Enhydrobacter aerosaccus</name>
    <dbReference type="NCBI Taxonomy" id="225324"/>
    <lineage>
        <taxon>Bacteria</taxon>
        <taxon>Pseudomonadati</taxon>
        <taxon>Pseudomonadota</taxon>
        <taxon>Alphaproteobacteria</taxon>
        <taxon>Hyphomicrobiales</taxon>
        <taxon>Enhydrobacter</taxon>
    </lineage>
</organism>
<dbReference type="GO" id="GO:0032993">
    <property type="term" value="C:protein-DNA complex"/>
    <property type="evidence" value="ECO:0007669"/>
    <property type="project" value="TreeGrafter"/>
</dbReference>
<keyword evidence="7" id="KW-1185">Reference proteome</keyword>
<dbReference type="PANTHER" id="PTHR48111">
    <property type="entry name" value="REGULATOR OF RPOS"/>
    <property type="match status" value="1"/>
</dbReference>
<protein>
    <submittedName>
        <fullName evidence="6">CheY chemotaxis protein or a CheY-like REC (Receiver) domain</fullName>
    </submittedName>
</protein>
<evidence type="ECO:0000256" key="3">
    <source>
        <dbReference type="ARBA" id="ARBA00023125"/>
    </source>
</evidence>
<dbReference type="GO" id="GO:0006355">
    <property type="term" value="P:regulation of DNA-templated transcription"/>
    <property type="evidence" value="ECO:0007669"/>
    <property type="project" value="TreeGrafter"/>
</dbReference>
<accession>A0A1T4TG91</accession>
<dbReference type="PROSITE" id="PS50110">
    <property type="entry name" value="RESPONSE_REGULATORY"/>
    <property type="match status" value="1"/>
</dbReference>
<dbReference type="Gene3D" id="3.40.50.2300">
    <property type="match status" value="1"/>
</dbReference>
<dbReference type="EMBL" id="FUWJ01000017">
    <property type="protein sequence ID" value="SKA39486.1"/>
    <property type="molecule type" value="Genomic_DNA"/>
</dbReference>
<dbReference type="InterPro" id="IPR001789">
    <property type="entry name" value="Sig_transdc_resp-reg_receiver"/>
</dbReference>
<feature type="domain" description="Response regulatory" evidence="5">
    <location>
        <begin position="8"/>
        <end position="118"/>
    </location>
</feature>
<dbReference type="InterPro" id="IPR011006">
    <property type="entry name" value="CheY-like_superfamily"/>
</dbReference>
<dbReference type="Proteomes" id="UP000190092">
    <property type="component" value="Unassembled WGS sequence"/>
</dbReference>
<keyword evidence="2" id="KW-0902">Two-component regulatory system</keyword>
<evidence type="ECO:0000313" key="7">
    <source>
        <dbReference type="Proteomes" id="UP000190092"/>
    </source>
</evidence>
<feature type="modified residue" description="4-aspartylphosphate" evidence="4">
    <location>
        <position position="58"/>
    </location>
</feature>
<evidence type="ECO:0000256" key="1">
    <source>
        <dbReference type="ARBA" id="ARBA00022553"/>
    </source>
</evidence>
<dbReference type="STRING" id="225324.SAMN02745126_06244"/>
<dbReference type="Pfam" id="PF00072">
    <property type="entry name" value="Response_reg"/>
    <property type="match status" value="1"/>
</dbReference>
<dbReference type="GO" id="GO:0000976">
    <property type="term" value="F:transcription cis-regulatory region binding"/>
    <property type="evidence" value="ECO:0007669"/>
    <property type="project" value="TreeGrafter"/>
</dbReference>
<dbReference type="GO" id="GO:0000156">
    <property type="term" value="F:phosphorelay response regulator activity"/>
    <property type="evidence" value="ECO:0007669"/>
    <property type="project" value="TreeGrafter"/>
</dbReference>
<evidence type="ECO:0000259" key="5">
    <source>
        <dbReference type="PROSITE" id="PS50110"/>
    </source>
</evidence>
<evidence type="ECO:0000256" key="2">
    <source>
        <dbReference type="ARBA" id="ARBA00023012"/>
    </source>
</evidence>
<dbReference type="SMART" id="SM00448">
    <property type="entry name" value="REC"/>
    <property type="match status" value="1"/>
</dbReference>
<keyword evidence="1 4" id="KW-0597">Phosphoprotein</keyword>
<keyword evidence="3" id="KW-0238">DNA-binding</keyword>
<dbReference type="OrthoDB" id="582170at2"/>
<proteinExistence type="predicted"/>
<dbReference type="RefSeq" id="WP_085937970.1">
    <property type="nucleotide sequence ID" value="NZ_FUWJ01000017.1"/>
</dbReference>
<gene>
    <name evidence="6" type="ORF">SAMN02745126_06244</name>
</gene>
<dbReference type="AlphaFoldDB" id="A0A1T4TG91"/>
<sequence length="119" mass="13047">MSDPDKRRVLVVEDEVLMAMLLEDMLCDLGYEVVAHSGELDQAVQLAQTAAFDFALLDINLNGQQSFPVADAVRARGLPVVFATGYGSRILVPPYLDTPLLQKPFSLEELRRTLVTAGV</sequence>